<dbReference type="PANTHER" id="PTHR31113:SF2">
    <property type="entry name" value="OS04G0423200 PROTEIN"/>
    <property type="match status" value="1"/>
</dbReference>
<accession>A0ABD1MGK3</accession>
<evidence type="ECO:0000256" key="4">
    <source>
        <dbReference type="ARBA" id="ARBA00022989"/>
    </source>
</evidence>
<dbReference type="EMBL" id="JBGMDY010000005">
    <property type="protein sequence ID" value="KAL2334926.1"/>
    <property type="molecule type" value="Genomic_DNA"/>
</dbReference>
<evidence type="ECO:0000313" key="6">
    <source>
        <dbReference type="EMBL" id="KAL2334926.1"/>
    </source>
</evidence>
<evidence type="ECO:0000256" key="5">
    <source>
        <dbReference type="ARBA" id="ARBA00023136"/>
    </source>
</evidence>
<comment type="subcellular location">
    <subcellularLocation>
        <location evidence="1">Membrane</location>
    </subcellularLocation>
</comment>
<keyword evidence="3" id="KW-0812">Transmembrane</keyword>
<evidence type="ECO:0000256" key="2">
    <source>
        <dbReference type="ARBA" id="ARBA00009074"/>
    </source>
</evidence>
<evidence type="ECO:0000256" key="3">
    <source>
        <dbReference type="ARBA" id="ARBA00022692"/>
    </source>
</evidence>
<keyword evidence="7" id="KW-1185">Reference proteome</keyword>
<reference evidence="6 7" key="1">
    <citation type="submission" date="2024-08" db="EMBL/GenBank/DDBJ databases">
        <title>Insights into the chromosomal genome structure of Flemingia macrophylla.</title>
        <authorList>
            <person name="Ding Y."/>
            <person name="Zhao Y."/>
            <person name="Bi W."/>
            <person name="Wu M."/>
            <person name="Zhao G."/>
            <person name="Gong Y."/>
            <person name="Li W."/>
            <person name="Zhang P."/>
        </authorList>
    </citation>
    <scope>NUCLEOTIDE SEQUENCE [LARGE SCALE GENOMIC DNA]</scope>
    <source>
        <strain evidence="6">DYQJB</strain>
        <tissue evidence="6">Leaf</tissue>
    </source>
</reference>
<protein>
    <submittedName>
        <fullName evidence="6">Uncharacterized protein</fullName>
    </submittedName>
</protein>
<dbReference type="InterPro" id="IPR007749">
    <property type="entry name" value="DUF677"/>
</dbReference>
<dbReference type="AlphaFoldDB" id="A0ABD1MGK3"/>
<name>A0ABD1MGK3_9FABA</name>
<evidence type="ECO:0000256" key="1">
    <source>
        <dbReference type="ARBA" id="ARBA00004370"/>
    </source>
</evidence>
<proteinExistence type="inferred from homology"/>
<dbReference type="Proteomes" id="UP001603857">
    <property type="component" value="Unassembled WGS sequence"/>
</dbReference>
<keyword evidence="5" id="KW-0472">Membrane</keyword>
<dbReference type="PANTHER" id="PTHR31113">
    <property type="entry name" value="UPF0496 PROTEIN 3-RELATED"/>
    <property type="match status" value="1"/>
</dbReference>
<dbReference type="GO" id="GO:0016020">
    <property type="term" value="C:membrane"/>
    <property type="evidence" value="ECO:0007669"/>
    <property type="project" value="UniProtKB-SubCell"/>
</dbReference>
<gene>
    <name evidence="6" type="ORF">Fmac_016139</name>
</gene>
<dbReference type="Pfam" id="PF05055">
    <property type="entry name" value="DUF677"/>
    <property type="match status" value="1"/>
</dbReference>
<sequence length="346" mass="39999">MQDLYMRQDAKQSVRGVPTSLDFEEEYHRVLRTKSYADFFSRAHLLASQPSIFSNQNKFLEILLEPSQETIHSIIDATNLSKTPELKNLILSYFEISVEASLIYCYLLKTINQVQCNYHFIEMDDVNDSPTKAKQIIFHLSSFDFSNGPFSELNTHEFKLISDKQSLVLHSLTSMREKVGKKVKLMTYLKETSETCVKVACSLVPLTTNVIATHILMALIMRQTFLGFPCAERLERKLPHLWFSRRFLSKVCDQLDIASKGNYILHKDFDTMSTLVARLCDEVEHNKVMVQLCLDKNDDKLSLQIVKELKKGDVGFRRLVEELKEHVYLCLVNINRARCLVIKEMA</sequence>
<comment type="caution">
    <text evidence="6">The sequence shown here is derived from an EMBL/GenBank/DDBJ whole genome shotgun (WGS) entry which is preliminary data.</text>
</comment>
<organism evidence="6 7">
    <name type="scientific">Flemingia macrophylla</name>
    <dbReference type="NCBI Taxonomy" id="520843"/>
    <lineage>
        <taxon>Eukaryota</taxon>
        <taxon>Viridiplantae</taxon>
        <taxon>Streptophyta</taxon>
        <taxon>Embryophyta</taxon>
        <taxon>Tracheophyta</taxon>
        <taxon>Spermatophyta</taxon>
        <taxon>Magnoliopsida</taxon>
        <taxon>eudicotyledons</taxon>
        <taxon>Gunneridae</taxon>
        <taxon>Pentapetalae</taxon>
        <taxon>rosids</taxon>
        <taxon>fabids</taxon>
        <taxon>Fabales</taxon>
        <taxon>Fabaceae</taxon>
        <taxon>Papilionoideae</taxon>
        <taxon>50 kb inversion clade</taxon>
        <taxon>NPAAA clade</taxon>
        <taxon>indigoferoid/millettioid clade</taxon>
        <taxon>Phaseoleae</taxon>
        <taxon>Flemingia</taxon>
    </lineage>
</organism>
<evidence type="ECO:0000313" key="7">
    <source>
        <dbReference type="Proteomes" id="UP001603857"/>
    </source>
</evidence>
<comment type="similarity">
    <text evidence="2">Belongs to the UPF0496 family.</text>
</comment>
<keyword evidence="4" id="KW-1133">Transmembrane helix</keyword>